<reference evidence="6 7" key="1">
    <citation type="submission" date="2021-05" db="EMBL/GenBank/DDBJ databases">
        <title>Bacteria Genome sequencing.</title>
        <authorList>
            <person name="Takabe Y."/>
            <person name="Nakajima Y."/>
            <person name="Suzuki S."/>
            <person name="Shiozaki T."/>
        </authorList>
    </citation>
    <scope>NUCLEOTIDE SEQUENCE [LARGE SCALE GENOMIC DNA]</scope>
    <source>
        <strain evidence="6 7">AI_62</strain>
    </source>
</reference>
<dbReference type="SUPFAM" id="SSF69593">
    <property type="entry name" value="Glycerol-3-phosphate (1)-acyltransferase"/>
    <property type="match status" value="1"/>
</dbReference>
<gene>
    <name evidence="6" type="ORF">JANAI62_04530</name>
</gene>
<dbReference type="Pfam" id="PF01553">
    <property type="entry name" value="Acyltransferase"/>
    <property type="match status" value="1"/>
</dbReference>
<name>A0ABQ4NHE0_9RHOB</name>
<dbReference type="InterPro" id="IPR002123">
    <property type="entry name" value="Plipid/glycerol_acylTrfase"/>
</dbReference>
<proteinExistence type="predicted"/>
<dbReference type="CDD" id="cd07989">
    <property type="entry name" value="LPLAT_AGPAT-like"/>
    <property type="match status" value="1"/>
</dbReference>
<evidence type="ECO:0000313" key="6">
    <source>
        <dbReference type="EMBL" id="GIT93830.1"/>
    </source>
</evidence>
<keyword evidence="4" id="KW-0812">Transmembrane</keyword>
<dbReference type="GO" id="GO:0016746">
    <property type="term" value="F:acyltransferase activity"/>
    <property type="evidence" value="ECO:0007669"/>
    <property type="project" value="UniProtKB-KW"/>
</dbReference>
<dbReference type="EMBL" id="BPFH01000001">
    <property type="protein sequence ID" value="GIT93830.1"/>
    <property type="molecule type" value="Genomic_DNA"/>
</dbReference>
<keyword evidence="2" id="KW-0808">Transferase</keyword>
<dbReference type="RefSeq" id="WP_220747339.1">
    <property type="nucleotide sequence ID" value="NZ_BPFH01000001.1"/>
</dbReference>
<evidence type="ECO:0000256" key="2">
    <source>
        <dbReference type="ARBA" id="ARBA00022679"/>
    </source>
</evidence>
<protein>
    <submittedName>
        <fullName evidence="6">1-acyl-sn-glycerol-3-phosphate acyltransferase</fullName>
    </submittedName>
</protein>
<keyword evidence="3 6" id="KW-0012">Acyltransferase</keyword>
<dbReference type="Proteomes" id="UP000786693">
    <property type="component" value="Unassembled WGS sequence"/>
</dbReference>
<keyword evidence="4" id="KW-0472">Membrane</keyword>
<keyword evidence="4" id="KW-1133">Transmembrane helix</keyword>
<feature type="domain" description="Phospholipid/glycerol acyltransferase" evidence="5">
    <location>
        <begin position="69"/>
        <end position="183"/>
    </location>
</feature>
<sequence>MQMLRSILFNVVMYVWMAVIGVLYAPYALISREGARAGCDTYARHALWLLDKIVGLRTEVRGTPPTGEALVAAKHQSFLDIFIIWTAMPRGFFIMKALLRFAPFLGQYALRLGCIPVHRGKRAEAIKRMLAEVKSGERAGGQLLIYPQGTRVAPGVSKPYKVGTYALYEQLGQSCVPVATNVGVFWPKRGLLRKRGLAVVEFLEPIPPGLDRATFMATLEERIETASNALMVEAGFPMPHVEPPLGAAKPQDG</sequence>
<organism evidence="6 7">
    <name type="scientific">Jannaschia pagri</name>
    <dbReference type="NCBI Taxonomy" id="2829797"/>
    <lineage>
        <taxon>Bacteria</taxon>
        <taxon>Pseudomonadati</taxon>
        <taxon>Pseudomonadota</taxon>
        <taxon>Alphaproteobacteria</taxon>
        <taxon>Rhodobacterales</taxon>
        <taxon>Roseobacteraceae</taxon>
        <taxon>Jannaschia</taxon>
    </lineage>
</organism>
<accession>A0ABQ4NHE0</accession>
<feature type="transmembrane region" description="Helical" evidence="4">
    <location>
        <begin position="7"/>
        <end position="29"/>
    </location>
</feature>
<comment type="pathway">
    <text evidence="1">Lipid metabolism.</text>
</comment>
<comment type="caution">
    <text evidence="6">The sequence shown here is derived from an EMBL/GenBank/DDBJ whole genome shotgun (WGS) entry which is preliminary data.</text>
</comment>
<keyword evidence="7" id="KW-1185">Reference proteome</keyword>
<evidence type="ECO:0000259" key="5">
    <source>
        <dbReference type="SMART" id="SM00563"/>
    </source>
</evidence>
<evidence type="ECO:0000256" key="1">
    <source>
        <dbReference type="ARBA" id="ARBA00005189"/>
    </source>
</evidence>
<dbReference type="SMART" id="SM00563">
    <property type="entry name" value="PlsC"/>
    <property type="match status" value="1"/>
</dbReference>
<evidence type="ECO:0000313" key="7">
    <source>
        <dbReference type="Proteomes" id="UP000786693"/>
    </source>
</evidence>
<dbReference type="PANTHER" id="PTHR10434">
    <property type="entry name" value="1-ACYL-SN-GLYCEROL-3-PHOSPHATE ACYLTRANSFERASE"/>
    <property type="match status" value="1"/>
</dbReference>
<evidence type="ECO:0000256" key="4">
    <source>
        <dbReference type="SAM" id="Phobius"/>
    </source>
</evidence>
<evidence type="ECO:0000256" key="3">
    <source>
        <dbReference type="ARBA" id="ARBA00023315"/>
    </source>
</evidence>
<dbReference type="PANTHER" id="PTHR10434:SF40">
    <property type="entry name" value="1-ACYL-SN-GLYCEROL-3-PHOSPHATE ACYLTRANSFERASE"/>
    <property type="match status" value="1"/>
</dbReference>